<dbReference type="GeneTree" id="ENSGT00390000002634"/>
<keyword evidence="6" id="KW-0053">Apoptosis</keyword>
<evidence type="ECO:0000256" key="14">
    <source>
        <dbReference type="ARBA" id="ARBA00039868"/>
    </source>
</evidence>
<dbReference type="EC" id="3.1.22.1" evidence="4"/>
<comment type="catalytic activity">
    <reaction evidence="1">
        <text>Endonucleolytic cleavage to nucleoside 3'-phosphates and 3'-phosphooligonucleotide end-products.</text>
        <dbReference type="EC" id="3.1.22.1"/>
    </reaction>
</comment>
<keyword evidence="21" id="KW-1185">Reference proteome</keyword>
<evidence type="ECO:0000256" key="7">
    <source>
        <dbReference type="ARBA" id="ARBA00022722"/>
    </source>
</evidence>
<evidence type="ECO:0000256" key="8">
    <source>
        <dbReference type="ARBA" id="ARBA00022729"/>
    </source>
</evidence>
<dbReference type="Ensembl" id="ENSHHUT00000063054.1">
    <property type="protein sequence ID" value="ENSHHUP00000060980.1"/>
    <property type="gene ID" value="ENSHHUG00000036145.1"/>
</dbReference>
<evidence type="ECO:0000256" key="16">
    <source>
        <dbReference type="ARBA" id="ARBA00041918"/>
    </source>
</evidence>
<name>A0A4W5PHA1_9TELE</name>
<dbReference type="PANTHER" id="PTHR10858">
    <property type="entry name" value="DEOXYRIBONUCLEASE II"/>
    <property type="match status" value="1"/>
</dbReference>
<evidence type="ECO:0000256" key="13">
    <source>
        <dbReference type="ARBA" id="ARBA00023228"/>
    </source>
</evidence>
<dbReference type="AlphaFoldDB" id="A0A4W5PHA1"/>
<protein>
    <recommendedName>
        <fullName evidence="14">Deoxyribonuclease-2-alpha</fullName>
        <ecNumber evidence="4">3.1.22.1</ecNumber>
    </recommendedName>
    <alternativeName>
        <fullName evidence="15">Acid DNase</fullName>
    </alternativeName>
    <alternativeName>
        <fullName evidence="17">Deoxyribonuclease II alpha</fullName>
    </alternativeName>
    <alternativeName>
        <fullName evidence="16">Lysosomal DNase II</fullName>
    </alternativeName>
</protein>
<comment type="similarity">
    <text evidence="3">Belongs to the DNase II family.</text>
</comment>
<reference evidence="20" key="2">
    <citation type="submission" date="2025-08" db="UniProtKB">
        <authorList>
            <consortium name="Ensembl"/>
        </authorList>
    </citation>
    <scope>IDENTIFICATION</scope>
</reference>
<evidence type="ECO:0000256" key="3">
    <source>
        <dbReference type="ARBA" id="ARBA00007527"/>
    </source>
</evidence>
<keyword evidence="9" id="KW-0255">Endonuclease</keyword>
<evidence type="ECO:0000256" key="17">
    <source>
        <dbReference type="ARBA" id="ARBA00043033"/>
    </source>
</evidence>
<keyword evidence="8 19" id="KW-0732">Signal</keyword>
<evidence type="ECO:0000256" key="6">
    <source>
        <dbReference type="ARBA" id="ARBA00022703"/>
    </source>
</evidence>
<dbReference type="Proteomes" id="UP000314982">
    <property type="component" value="Unassembled WGS sequence"/>
</dbReference>
<comment type="subcellular location">
    <subcellularLocation>
        <location evidence="2">Lysosome</location>
    </subcellularLocation>
</comment>
<evidence type="ECO:0000313" key="20">
    <source>
        <dbReference type="Ensembl" id="ENSHHUP00000060980.1"/>
    </source>
</evidence>
<evidence type="ECO:0000256" key="18">
    <source>
        <dbReference type="ARBA" id="ARBA00045381"/>
    </source>
</evidence>
<keyword evidence="10" id="KW-0378">Hydrolase</keyword>
<comment type="function">
    <text evidence="18">Hydrolyzes DNA under acidic conditions with a preference for double-stranded DNA. Plays a major role in the clearance of nucleic acids generated through apoptosis, hence preventing autoinflammation. Necessary for proper fetal development and for definitive erythropoiesis in fetal liver and bone marrow, where it degrades nuclear DNA expelled from erythroid precursor cells.</text>
</comment>
<dbReference type="InterPro" id="IPR004947">
    <property type="entry name" value="DNase_II"/>
</dbReference>
<evidence type="ECO:0000256" key="15">
    <source>
        <dbReference type="ARBA" id="ARBA00041393"/>
    </source>
</evidence>
<reference evidence="21" key="1">
    <citation type="submission" date="2018-06" db="EMBL/GenBank/DDBJ databases">
        <title>Genome assembly of Danube salmon.</title>
        <authorList>
            <person name="Macqueen D.J."/>
            <person name="Gundappa M.K."/>
        </authorList>
    </citation>
    <scope>NUCLEOTIDE SEQUENCE [LARGE SCALE GENOMIC DNA]</scope>
</reference>
<evidence type="ECO:0000256" key="1">
    <source>
        <dbReference type="ARBA" id="ARBA00000447"/>
    </source>
</evidence>
<dbReference type="GO" id="GO:0005764">
    <property type="term" value="C:lysosome"/>
    <property type="evidence" value="ECO:0007669"/>
    <property type="project" value="UniProtKB-SubCell"/>
</dbReference>
<keyword evidence="13" id="KW-0458">Lysosome</keyword>
<evidence type="ECO:0000313" key="21">
    <source>
        <dbReference type="Proteomes" id="UP000314982"/>
    </source>
</evidence>
<evidence type="ECO:0000256" key="12">
    <source>
        <dbReference type="ARBA" id="ARBA00023180"/>
    </source>
</evidence>
<keyword evidence="12" id="KW-0325">Glycoprotein</keyword>
<keyword evidence="11" id="KW-1015">Disulfide bond</keyword>
<accession>A0A4W5PHA1</accession>
<evidence type="ECO:0000256" key="9">
    <source>
        <dbReference type="ARBA" id="ARBA00022759"/>
    </source>
</evidence>
<feature type="signal peptide" evidence="19">
    <location>
        <begin position="1"/>
        <end position="16"/>
    </location>
</feature>
<proteinExistence type="inferred from homology"/>
<sequence length="277" mass="30288">MLSLVVLLILFQPREGGTSPISCYNDQGEAVDWFYLYKLPHVDREFPNDGQSYLLMGKGSEGWTDGEVLVNDSTGALGRTVGQLYEQGKNGDIAYILYNDQRPPEEGEIGFGFLSSRGGHTKGGKQQTARPHNAMWFAVVKPVGCTAKFSKITLDAAYGREMNIQLSGNSSGGHSCSQHVNSTLPQNESSCRSTSPMCMTVVSLLPWPLWCPRWLTSVTTAKGRWPIAAYRTPNLHPIAVCLSPHWVEPSSSALPRGDHSIMICTTPGWLPPSSQTS</sequence>
<dbReference type="GO" id="GO:0006309">
    <property type="term" value="P:apoptotic DNA fragmentation"/>
    <property type="evidence" value="ECO:0007669"/>
    <property type="project" value="TreeGrafter"/>
</dbReference>
<feature type="chain" id="PRO_5021412080" description="Deoxyribonuclease-2-alpha" evidence="19">
    <location>
        <begin position="17"/>
        <end position="277"/>
    </location>
</feature>
<dbReference type="Pfam" id="PF03265">
    <property type="entry name" value="DNase_II"/>
    <property type="match status" value="1"/>
</dbReference>
<organism evidence="20 21">
    <name type="scientific">Hucho hucho</name>
    <name type="common">huchen</name>
    <dbReference type="NCBI Taxonomy" id="62062"/>
    <lineage>
        <taxon>Eukaryota</taxon>
        <taxon>Metazoa</taxon>
        <taxon>Chordata</taxon>
        <taxon>Craniata</taxon>
        <taxon>Vertebrata</taxon>
        <taxon>Euteleostomi</taxon>
        <taxon>Actinopterygii</taxon>
        <taxon>Neopterygii</taxon>
        <taxon>Teleostei</taxon>
        <taxon>Protacanthopterygii</taxon>
        <taxon>Salmoniformes</taxon>
        <taxon>Salmonidae</taxon>
        <taxon>Salmoninae</taxon>
        <taxon>Hucho</taxon>
    </lineage>
</organism>
<keyword evidence="5" id="KW-0217">Developmental protein</keyword>
<evidence type="ECO:0000256" key="10">
    <source>
        <dbReference type="ARBA" id="ARBA00022801"/>
    </source>
</evidence>
<evidence type="ECO:0000256" key="2">
    <source>
        <dbReference type="ARBA" id="ARBA00004371"/>
    </source>
</evidence>
<reference evidence="20" key="3">
    <citation type="submission" date="2025-09" db="UniProtKB">
        <authorList>
            <consortium name="Ensembl"/>
        </authorList>
    </citation>
    <scope>IDENTIFICATION</scope>
</reference>
<dbReference type="GO" id="GO:0004531">
    <property type="term" value="F:deoxyribonuclease II activity"/>
    <property type="evidence" value="ECO:0007669"/>
    <property type="project" value="UniProtKB-EC"/>
</dbReference>
<evidence type="ECO:0000256" key="11">
    <source>
        <dbReference type="ARBA" id="ARBA00023157"/>
    </source>
</evidence>
<keyword evidence="7" id="KW-0540">Nuclease</keyword>
<evidence type="ECO:0000256" key="19">
    <source>
        <dbReference type="SAM" id="SignalP"/>
    </source>
</evidence>
<evidence type="ECO:0000256" key="4">
    <source>
        <dbReference type="ARBA" id="ARBA00012036"/>
    </source>
</evidence>
<dbReference type="PANTHER" id="PTHR10858:SF9">
    <property type="entry name" value="DEOXYRIBONUCLEASE-2-ALPHA"/>
    <property type="match status" value="1"/>
</dbReference>
<evidence type="ECO:0000256" key="5">
    <source>
        <dbReference type="ARBA" id="ARBA00022473"/>
    </source>
</evidence>